<dbReference type="Proteomes" id="UP000182444">
    <property type="component" value="Chromosome 1C"/>
</dbReference>
<organism evidence="11 12">
    <name type="scientific">Yarrowia lipolytica</name>
    <name type="common">Candida lipolytica</name>
    <dbReference type="NCBI Taxonomy" id="4952"/>
    <lineage>
        <taxon>Eukaryota</taxon>
        <taxon>Fungi</taxon>
        <taxon>Dikarya</taxon>
        <taxon>Ascomycota</taxon>
        <taxon>Saccharomycotina</taxon>
        <taxon>Dipodascomycetes</taxon>
        <taxon>Dipodascales</taxon>
        <taxon>Dipodascales incertae sedis</taxon>
        <taxon>Yarrowia</taxon>
    </lineage>
</organism>
<keyword evidence="7" id="KW-1015">Disulfide bond</keyword>
<feature type="disulfide bond" evidence="7">
    <location>
        <begin position="270"/>
        <end position="307"/>
    </location>
</feature>
<comment type="similarity">
    <text evidence="1 8">Belongs to the peptidase A1 family.</text>
</comment>
<dbReference type="AlphaFoldDB" id="A0A1D8NA91"/>
<dbReference type="PROSITE" id="PS00141">
    <property type="entry name" value="ASP_PROTEASE"/>
    <property type="match status" value="1"/>
</dbReference>
<proteinExistence type="inferred from homology"/>
<evidence type="ECO:0000256" key="9">
    <source>
        <dbReference type="SAM" id="SignalP"/>
    </source>
</evidence>
<dbReference type="FunFam" id="2.40.70.10:FF:000267">
    <property type="entry name" value="Aspartic peptidase domain-containing protein"/>
    <property type="match status" value="1"/>
</dbReference>
<keyword evidence="3 9" id="KW-0732">Signal</keyword>
<dbReference type="RefSeq" id="XP_501619.3">
    <property type="nucleotide sequence ID" value="XM_501619.3"/>
</dbReference>
<dbReference type="VEuPathDB" id="FungiDB:YALI1_C12170g"/>
<dbReference type="GO" id="GO:0006508">
    <property type="term" value="P:proteolysis"/>
    <property type="evidence" value="ECO:0007669"/>
    <property type="project" value="UniProtKB-KW"/>
</dbReference>
<keyword evidence="2 8" id="KW-0645">Protease</keyword>
<evidence type="ECO:0000313" key="11">
    <source>
        <dbReference type="EMBL" id="AOW02550.1"/>
    </source>
</evidence>
<dbReference type="InterPro" id="IPR033876">
    <property type="entry name" value="SAP-like"/>
</dbReference>
<dbReference type="VEuPathDB" id="FungiDB:YALI0_C08899g"/>
<dbReference type="Gene3D" id="2.40.70.10">
    <property type="entry name" value="Acid Proteases"/>
    <property type="match status" value="2"/>
</dbReference>
<dbReference type="PANTHER" id="PTHR47966">
    <property type="entry name" value="BETA-SITE APP-CLEAVING ENZYME, ISOFORM A-RELATED"/>
    <property type="match status" value="1"/>
</dbReference>
<evidence type="ECO:0000256" key="4">
    <source>
        <dbReference type="ARBA" id="ARBA00022750"/>
    </source>
</evidence>
<dbReference type="InterPro" id="IPR001969">
    <property type="entry name" value="Aspartic_peptidase_AS"/>
</dbReference>
<dbReference type="GO" id="GO:0004190">
    <property type="term" value="F:aspartic-type endopeptidase activity"/>
    <property type="evidence" value="ECO:0007669"/>
    <property type="project" value="UniProtKB-KW"/>
</dbReference>
<protein>
    <recommendedName>
        <fullName evidence="10">Peptidase A1 domain-containing protein</fullName>
    </recommendedName>
</protein>
<dbReference type="eggNOG" id="KOG1339">
    <property type="taxonomic scope" value="Eukaryota"/>
</dbReference>
<dbReference type="Pfam" id="PF00026">
    <property type="entry name" value="Asp"/>
    <property type="match status" value="1"/>
</dbReference>
<reference evidence="11 12" key="1">
    <citation type="journal article" date="2016" name="PLoS ONE">
        <title>Sequence Assembly of Yarrowia lipolytica Strain W29/CLIB89 Shows Transposable Element Diversity.</title>
        <authorList>
            <person name="Magnan C."/>
            <person name="Yu J."/>
            <person name="Chang I."/>
            <person name="Jahn E."/>
            <person name="Kanomata Y."/>
            <person name="Wu J."/>
            <person name="Zeller M."/>
            <person name="Oakes M."/>
            <person name="Baldi P."/>
            <person name="Sandmeyer S."/>
        </authorList>
    </citation>
    <scope>NUCLEOTIDE SEQUENCE [LARGE SCALE GENOMIC DNA]</scope>
    <source>
        <strain evidence="12">CLIB89(W29)</strain>
    </source>
</reference>
<accession>A0A1D8NA91</accession>
<feature type="chain" id="PRO_5030026666" description="Peptidase A1 domain-containing protein" evidence="9">
    <location>
        <begin position="19"/>
        <end position="359"/>
    </location>
</feature>
<dbReference type="PROSITE" id="PS51767">
    <property type="entry name" value="PEPTIDASE_A1"/>
    <property type="match status" value="1"/>
</dbReference>
<feature type="active site" evidence="6">
    <location>
        <position position="234"/>
    </location>
</feature>
<feature type="signal peptide" evidence="9">
    <location>
        <begin position="1"/>
        <end position="18"/>
    </location>
</feature>
<sequence>MHFSLVLTLFATLVSVSAAPSNPGVLSFAVTKEPKDVAIAIKNPPGTYYRAKVSLGTPAQVFNVIFDTGSSDLWVPNYDSKASSSYKYLNSDFNVSYTAVNGILGDWATETLKLGPVTLENFQFGNVKGNHAGGGVFGVAFRAQEMVKPGDYYDNFPYAVKKAGYINKAAYSVFLDDPDTNEATFLLGGVDHAKFEGDLSWLNVSDPAAGALVQLKDISLGSKHMTVDAPVVLDTGTIFTSVPDPIYQELKKTLNLGKFNKFLGINYIDCDAKMSVAFNFPGATVLADEKSLVVPIGPFYGNDDKRCGFGIQSTTVFGGDPIMGDTVMRAAYVVYDLEDHRCGVAQAAYNDKSDVRPLQ</sequence>
<dbReference type="InterPro" id="IPR021109">
    <property type="entry name" value="Peptidase_aspartic_dom_sf"/>
</dbReference>
<evidence type="ECO:0000256" key="3">
    <source>
        <dbReference type="ARBA" id="ARBA00022729"/>
    </source>
</evidence>
<dbReference type="CDD" id="cd05474">
    <property type="entry name" value="SAP_like"/>
    <property type="match status" value="1"/>
</dbReference>
<feature type="domain" description="Peptidase A1" evidence="10">
    <location>
        <begin position="49"/>
        <end position="345"/>
    </location>
</feature>
<dbReference type="EMBL" id="CP017555">
    <property type="protein sequence ID" value="AOW02550.1"/>
    <property type="molecule type" value="Genomic_DNA"/>
</dbReference>
<dbReference type="InterPro" id="IPR033121">
    <property type="entry name" value="PEPTIDASE_A1"/>
</dbReference>
<evidence type="ECO:0000313" key="12">
    <source>
        <dbReference type="Proteomes" id="UP000182444"/>
    </source>
</evidence>
<dbReference type="SUPFAM" id="SSF50630">
    <property type="entry name" value="Acid proteases"/>
    <property type="match status" value="1"/>
</dbReference>
<name>A0A1D8NA91_YARLL</name>
<evidence type="ECO:0000256" key="1">
    <source>
        <dbReference type="ARBA" id="ARBA00007447"/>
    </source>
</evidence>
<evidence type="ECO:0000256" key="2">
    <source>
        <dbReference type="ARBA" id="ARBA00022670"/>
    </source>
</evidence>
<feature type="active site" evidence="6">
    <location>
        <position position="67"/>
    </location>
</feature>
<keyword evidence="5 8" id="KW-0378">Hydrolase</keyword>
<evidence type="ECO:0000256" key="5">
    <source>
        <dbReference type="ARBA" id="ARBA00022801"/>
    </source>
</evidence>
<dbReference type="GeneID" id="2910021"/>
<dbReference type="InterPro" id="IPR001461">
    <property type="entry name" value="Aspartic_peptidase_A1"/>
</dbReference>
<evidence type="ECO:0000256" key="8">
    <source>
        <dbReference type="RuleBase" id="RU000454"/>
    </source>
</evidence>
<keyword evidence="4 8" id="KW-0064">Aspartyl protease</keyword>
<dbReference type="PRINTS" id="PR00792">
    <property type="entry name" value="PEPSIN"/>
</dbReference>
<evidence type="ECO:0000256" key="6">
    <source>
        <dbReference type="PIRSR" id="PIRSR601461-1"/>
    </source>
</evidence>
<evidence type="ECO:0000256" key="7">
    <source>
        <dbReference type="PIRSR" id="PIRSR601461-2"/>
    </source>
</evidence>
<gene>
    <name evidence="11" type="ORF">YALI1_C12170g</name>
</gene>
<dbReference type="KEGG" id="yli:2910021"/>
<dbReference type="PANTHER" id="PTHR47966:SF65">
    <property type="entry name" value="ASPARTIC-TYPE ENDOPEPTIDASE"/>
    <property type="match status" value="1"/>
</dbReference>
<evidence type="ECO:0000259" key="10">
    <source>
        <dbReference type="PROSITE" id="PS51767"/>
    </source>
</evidence>